<evidence type="ECO:0000256" key="3">
    <source>
        <dbReference type="ARBA" id="ARBA00022989"/>
    </source>
</evidence>
<keyword evidence="2 5" id="KW-0812">Transmembrane</keyword>
<dbReference type="SMART" id="SM00679">
    <property type="entry name" value="CTNS"/>
    <property type="match status" value="1"/>
</dbReference>
<organism evidence="6 7">
    <name type="scientific">Lyngbya aestuarii BL J</name>
    <dbReference type="NCBI Taxonomy" id="1348334"/>
    <lineage>
        <taxon>Bacteria</taxon>
        <taxon>Bacillati</taxon>
        <taxon>Cyanobacteriota</taxon>
        <taxon>Cyanophyceae</taxon>
        <taxon>Oscillatoriophycideae</taxon>
        <taxon>Oscillatoriales</taxon>
        <taxon>Microcoleaceae</taxon>
        <taxon>Lyngbya</taxon>
    </lineage>
</organism>
<name>U7QNN3_9CYAN</name>
<proteinExistence type="predicted"/>
<protein>
    <submittedName>
        <fullName evidence="6">PQ loop repeat family protein</fullName>
    </submittedName>
</protein>
<comment type="caution">
    <text evidence="6">The sequence shown here is derived from an EMBL/GenBank/DDBJ whole genome shotgun (WGS) entry which is preliminary data.</text>
</comment>
<dbReference type="OrthoDB" id="9814012at2"/>
<accession>U7QNN3</accession>
<feature type="transmembrane region" description="Helical" evidence="5">
    <location>
        <begin position="36"/>
        <end position="56"/>
    </location>
</feature>
<dbReference type="AlphaFoldDB" id="U7QNN3"/>
<dbReference type="NCBIfam" id="NF037968">
    <property type="entry name" value="SemiSWEET_2"/>
    <property type="match status" value="1"/>
</dbReference>
<dbReference type="Gene3D" id="1.20.1280.290">
    <property type="match status" value="1"/>
</dbReference>
<dbReference type="RefSeq" id="WP_023064964.1">
    <property type="nucleotide sequence ID" value="NZ_AUZM01000007.1"/>
</dbReference>
<evidence type="ECO:0000256" key="4">
    <source>
        <dbReference type="ARBA" id="ARBA00023136"/>
    </source>
</evidence>
<keyword evidence="4 5" id="KW-0472">Membrane</keyword>
<evidence type="ECO:0000256" key="1">
    <source>
        <dbReference type="ARBA" id="ARBA00004141"/>
    </source>
</evidence>
<feature type="transmembrane region" description="Helical" evidence="5">
    <location>
        <begin position="62"/>
        <end position="81"/>
    </location>
</feature>
<comment type="subcellular location">
    <subcellularLocation>
        <location evidence="1">Membrane</location>
        <topology evidence="1">Multi-pass membrane protein</topology>
    </subcellularLocation>
</comment>
<feature type="transmembrane region" description="Helical" evidence="5">
    <location>
        <begin position="6"/>
        <end position="24"/>
    </location>
</feature>
<sequence length="84" mass="9156">MTLITAIGLLAGALTTVAFLPQVIKTWKTKSTRDVSLGMFVMFCTGVFLWIVYGALIGDLPIVAANIVTLSLASTILFFKLKYR</sequence>
<keyword evidence="3 5" id="KW-1133">Transmembrane helix</keyword>
<dbReference type="Pfam" id="PF04193">
    <property type="entry name" value="PQ-loop"/>
    <property type="match status" value="1"/>
</dbReference>
<evidence type="ECO:0000313" key="7">
    <source>
        <dbReference type="Proteomes" id="UP000017127"/>
    </source>
</evidence>
<dbReference type="InterPro" id="IPR006603">
    <property type="entry name" value="PQ-loop_rpt"/>
</dbReference>
<dbReference type="InterPro" id="IPR047662">
    <property type="entry name" value="SemiSWEET"/>
</dbReference>
<dbReference type="PATRIC" id="fig|1348334.3.peg.1088"/>
<evidence type="ECO:0000313" key="6">
    <source>
        <dbReference type="EMBL" id="ERT08872.1"/>
    </source>
</evidence>
<dbReference type="Proteomes" id="UP000017127">
    <property type="component" value="Unassembled WGS sequence"/>
</dbReference>
<evidence type="ECO:0000256" key="5">
    <source>
        <dbReference type="SAM" id="Phobius"/>
    </source>
</evidence>
<dbReference type="EMBL" id="AUZM01000007">
    <property type="protein sequence ID" value="ERT08872.1"/>
    <property type="molecule type" value="Genomic_DNA"/>
</dbReference>
<reference evidence="6 7" key="1">
    <citation type="journal article" date="2013" name="Front. Microbiol.">
        <title>Comparative genomic analyses of the cyanobacterium, Lyngbya aestuarii BL J, a powerful hydrogen producer.</title>
        <authorList>
            <person name="Kothari A."/>
            <person name="Vaughn M."/>
            <person name="Garcia-Pichel F."/>
        </authorList>
    </citation>
    <scope>NUCLEOTIDE SEQUENCE [LARGE SCALE GENOMIC DNA]</scope>
    <source>
        <strain evidence="6 7">BL J</strain>
    </source>
</reference>
<evidence type="ECO:0000256" key="2">
    <source>
        <dbReference type="ARBA" id="ARBA00022692"/>
    </source>
</evidence>
<dbReference type="GO" id="GO:0016020">
    <property type="term" value="C:membrane"/>
    <property type="evidence" value="ECO:0007669"/>
    <property type="project" value="UniProtKB-SubCell"/>
</dbReference>
<gene>
    <name evidence="6" type="ORF">M595_1112</name>
</gene>
<keyword evidence="7" id="KW-1185">Reference proteome</keyword>
<dbReference type="GO" id="GO:0051119">
    <property type="term" value="F:sugar transmembrane transporter activity"/>
    <property type="evidence" value="ECO:0007669"/>
    <property type="project" value="InterPro"/>
</dbReference>